<keyword evidence="1" id="KW-0812">Transmembrane</keyword>
<dbReference type="Proteomes" id="UP000068016">
    <property type="component" value="Unassembled WGS sequence"/>
</dbReference>
<reference evidence="2 3" key="1">
    <citation type="submission" date="2015-11" db="EMBL/GenBank/DDBJ databases">
        <title>Expanding the genomic diversity of Burkholderia species for the development of highly accurate diagnostics.</title>
        <authorList>
            <person name="Sahl J."/>
            <person name="Keim P."/>
            <person name="Wagner D."/>
        </authorList>
    </citation>
    <scope>NUCLEOTIDE SEQUENCE [LARGE SCALE GENOMIC DNA]</scope>
    <source>
        <strain evidence="2 3">MSMB793WGS</strain>
    </source>
</reference>
<comment type="caution">
    <text evidence="2">The sequence shown here is derived from an EMBL/GenBank/DDBJ whole genome shotgun (WGS) entry which is preliminary data.</text>
</comment>
<dbReference type="AlphaFoldDB" id="A0A108E809"/>
<proteinExistence type="predicted"/>
<name>A0A108E809_9BURK</name>
<dbReference type="EMBL" id="LPLZ01000074">
    <property type="protein sequence ID" value="KWN06395.1"/>
    <property type="molecule type" value="Genomic_DNA"/>
</dbReference>
<feature type="transmembrane region" description="Helical" evidence="1">
    <location>
        <begin position="12"/>
        <end position="32"/>
    </location>
</feature>
<evidence type="ECO:0000313" key="3">
    <source>
        <dbReference type="Proteomes" id="UP000068016"/>
    </source>
</evidence>
<feature type="transmembrane region" description="Helical" evidence="1">
    <location>
        <begin position="76"/>
        <end position="100"/>
    </location>
</feature>
<gene>
    <name evidence="2" type="ORF">WT83_27310</name>
</gene>
<evidence type="ECO:0000256" key="1">
    <source>
        <dbReference type="SAM" id="Phobius"/>
    </source>
</evidence>
<sequence length="205" mass="22078">MRGGLPGAIRAAAARATAVALYAVLLIVPGLISIQAVNLFFGLTLVMPFVGVLIYPRGSRPMPVAWLAKDGATLPALLGAALMNWVRFAIWPIAVARALYREVRYNKGATKALTLYVLAFGYAFLFLLVAHAIPEDVRPRVLLAFGIYLAIGMAALTIANVRMAPVPDSAAEDFLIALRVSATRIRDTIAWPCIVLAAVRRHGKE</sequence>
<organism evidence="2 3">
    <name type="scientific">Burkholderia territorii</name>
    <dbReference type="NCBI Taxonomy" id="1503055"/>
    <lineage>
        <taxon>Bacteria</taxon>
        <taxon>Pseudomonadati</taxon>
        <taxon>Pseudomonadota</taxon>
        <taxon>Betaproteobacteria</taxon>
        <taxon>Burkholderiales</taxon>
        <taxon>Burkholderiaceae</taxon>
        <taxon>Burkholderia</taxon>
        <taxon>Burkholderia cepacia complex</taxon>
    </lineage>
</organism>
<keyword evidence="1" id="KW-0472">Membrane</keyword>
<feature type="transmembrane region" description="Helical" evidence="1">
    <location>
        <begin position="139"/>
        <end position="159"/>
    </location>
</feature>
<evidence type="ECO:0000313" key="2">
    <source>
        <dbReference type="EMBL" id="KWN06395.1"/>
    </source>
</evidence>
<protein>
    <submittedName>
        <fullName evidence="2">Uncharacterized protein</fullName>
    </submittedName>
</protein>
<accession>A0A108E809</accession>
<keyword evidence="1" id="KW-1133">Transmembrane helix</keyword>
<feature type="transmembrane region" description="Helical" evidence="1">
    <location>
        <begin position="112"/>
        <end position="133"/>
    </location>
</feature>